<evidence type="ECO:0000259" key="4">
    <source>
        <dbReference type="PROSITE" id="PS50041"/>
    </source>
</evidence>
<dbReference type="PROSITE" id="PS50041">
    <property type="entry name" value="C_TYPE_LECTIN_2"/>
    <property type="match status" value="1"/>
</dbReference>
<evidence type="ECO:0000256" key="2">
    <source>
        <dbReference type="PROSITE-ProRule" id="PRU00076"/>
    </source>
</evidence>
<dbReference type="InterPro" id="IPR050691">
    <property type="entry name" value="Hyaluronan_bind_Proteoglycan"/>
</dbReference>
<dbReference type="PROSITE" id="PS50026">
    <property type="entry name" value="EGF_3"/>
    <property type="match status" value="1"/>
</dbReference>
<feature type="disulfide bond" evidence="2">
    <location>
        <begin position="51"/>
        <end position="60"/>
    </location>
</feature>
<dbReference type="PROSITE" id="PS00022">
    <property type="entry name" value="EGF_1"/>
    <property type="match status" value="1"/>
</dbReference>
<sequence length="191" mass="21797">FNPCEPNPCGNASCTVEEGVPLCFEAEVCHPNPCANGATCVESADSFKCLCLPSYGGERCEIEEQLCEDGWTKFQGNCYLHISDREKWLEAEKRCRDLNSHLVSIITPEEQQFVSASVQDYQWIGLNDKTVKNDFQWTDGTPLQYENWKLNQPDNYFNPGEDCVVMIWHDNGKWNDVPCNYHLPFTCKKGP</sequence>
<feature type="domain" description="C-type lectin" evidence="4">
    <location>
        <begin position="74"/>
        <end position="188"/>
    </location>
</feature>
<dbReference type="InterPro" id="IPR001304">
    <property type="entry name" value="C-type_lectin-like"/>
</dbReference>
<evidence type="ECO:0000256" key="1">
    <source>
        <dbReference type="ARBA" id="ARBA00023157"/>
    </source>
</evidence>
<dbReference type="Pfam" id="PF00008">
    <property type="entry name" value="EGF"/>
    <property type="match status" value="1"/>
</dbReference>
<dbReference type="Gene3D" id="2.10.25.10">
    <property type="entry name" value="Laminin"/>
    <property type="match status" value="1"/>
</dbReference>
<dbReference type="InterPro" id="IPR001881">
    <property type="entry name" value="EGF-like_Ca-bd_dom"/>
</dbReference>
<dbReference type="SMART" id="SM00181">
    <property type="entry name" value="EGF"/>
    <property type="match status" value="1"/>
</dbReference>
<keyword evidence="1 2" id="KW-1015">Disulfide bond</keyword>
<accession>A0ABV0XT50</accession>
<comment type="caution">
    <text evidence="5">The sequence shown here is derived from an EMBL/GenBank/DDBJ whole genome shotgun (WGS) entry which is preliminary data.</text>
</comment>
<dbReference type="PROSITE" id="PS00615">
    <property type="entry name" value="C_TYPE_LECTIN_1"/>
    <property type="match status" value="1"/>
</dbReference>
<dbReference type="SMART" id="SM00179">
    <property type="entry name" value="EGF_CA"/>
    <property type="match status" value="1"/>
</dbReference>
<dbReference type="InterPro" id="IPR000742">
    <property type="entry name" value="EGF"/>
</dbReference>
<dbReference type="PANTHER" id="PTHR22804:SF60">
    <property type="entry name" value="AGGRECAN A"/>
    <property type="match status" value="1"/>
</dbReference>
<dbReference type="Pfam" id="PF00059">
    <property type="entry name" value="Lectin_C"/>
    <property type="match status" value="1"/>
</dbReference>
<dbReference type="PANTHER" id="PTHR22804">
    <property type="entry name" value="AGGRECAN/VERSICAN PROTEOGLYCAN"/>
    <property type="match status" value="1"/>
</dbReference>
<dbReference type="Proteomes" id="UP001469553">
    <property type="component" value="Unassembled WGS sequence"/>
</dbReference>
<dbReference type="InterPro" id="IPR016187">
    <property type="entry name" value="CTDL_fold"/>
</dbReference>
<organism evidence="5 6">
    <name type="scientific">Ameca splendens</name>
    <dbReference type="NCBI Taxonomy" id="208324"/>
    <lineage>
        <taxon>Eukaryota</taxon>
        <taxon>Metazoa</taxon>
        <taxon>Chordata</taxon>
        <taxon>Craniata</taxon>
        <taxon>Vertebrata</taxon>
        <taxon>Euteleostomi</taxon>
        <taxon>Actinopterygii</taxon>
        <taxon>Neopterygii</taxon>
        <taxon>Teleostei</taxon>
        <taxon>Neoteleostei</taxon>
        <taxon>Acanthomorphata</taxon>
        <taxon>Ovalentaria</taxon>
        <taxon>Atherinomorphae</taxon>
        <taxon>Cyprinodontiformes</taxon>
        <taxon>Goodeidae</taxon>
        <taxon>Ameca</taxon>
    </lineage>
</organism>
<evidence type="ECO:0000313" key="5">
    <source>
        <dbReference type="EMBL" id="MEQ2284669.1"/>
    </source>
</evidence>
<reference evidence="5 6" key="1">
    <citation type="submission" date="2021-06" db="EMBL/GenBank/DDBJ databases">
        <authorList>
            <person name="Palmer J.M."/>
        </authorList>
    </citation>
    <scope>NUCLEOTIDE SEQUENCE [LARGE SCALE GENOMIC DNA]</scope>
    <source>
        <strain evidence="5 6">AS_MEX2019</strain>
        <tissue evidence="5">Muscle</tissue>
    </source>
</reference>
<name>A0ABV0XT50_9TELE</name>
<proteinExistence type="predicted"/>
<keyword evidence="6" id="KW-1185">Reference proteome</keyword>
<dbReference type="CDD" id="cd00054">
    <property type="entry name" value="EGF_CA"/>
    <property type="match status" value="1"/>
</dbReference>
<keyword evidence="2" id="KW-0245">EGF-like domain</keyword>
<feature type="domain" description="EGF-like" evidence="3">
    <location>
        <begin position="25"/>
        <end position="61"/>
    </location>
</feature>
<evidence type="ECO:0000259" key="3">
    <source>
        <dbReference type="PROSITE" id="PS50026"/>
    </source>
</evidence>
<gene>
    <name evidence="5" type="ORF">AMECASPLE_023899</name>
</gene>
<dbReference type="SMART" id="SM00034">
    <property type="entry name" value="CLECT"/>
    <property type="match status" value="1"/>
</dbReference>
<dbReference type="EMBL" id="JAHRIP010011644">
    <property type="protein sequence ID" value="MEQ2284669.1"/>
    <property type="molecule type" value="Genomic_DNA"/>
</dbReference>
<dbReference type="InterPro" id="IPR018378">
    <property type="entry name" value="C-type_lectin_CS"/>
</dbReference>
<protein>
    <submittedName>
        <fullName evidence="5">Uncharacterized protein</fullName>
    </submittedName>
</protein>
<dbReference type="Gene3D" id="3.10.100.10">
    <property type="entry name" value="Mannose-Binding Protein A, subunit A"/>
    <property type="match status" value="1"/>
</dbReference>
<comment type="caution">
    <text evidence="2">Lacks conserved residue(s) required for the propagation of feature annotation.</text>
</comment>
<dbReference type="SUPFAM" id="SSF56436">
    <property type="entry name" value="C-type lectin-like"/>
    <property type="match status" value="1"/>
</dbReference>
<dbReference type="InterPro" id="IPR016186">
    <property type="entry name" value="C-type_lectin-like/link_sf"/>
</dbReference>
<feature type="non-terminal residue" evidence="5">
    <location>
        <position position="1"/>
    </location>
</feature>
<evidence type="ECO:0000313" key="6">
    <source>
        <dbReference type="Proteomes" id="UP001469553"/>
    </source>
</evidence>
<feature type="non-terminal residue" evidence="5">
    <location>
        <position position="191"/>
    </location>
</feature>